<evidence type="ECO:0000256" key="1">
    <source>
        <dbReference type="ARBA" id="ARBA00001933"/>
    </source>
</evidence>
<dbReference type="Gene3D" id="3.40.50.1100">
    <property type="match status" value="2"/>
</dbReference>
<evidence type="ECO:0000256" key="3">
    <source>
        <dbReference type="ARBA" id="ARBA00022898"/>
    </source>
</evidence>
<feature type="active site" description="Nucleophile" evidence="4">
    <location>
        <position position="87"/>
    </location>
</feature>
<dbReference type="InterPro" id="IPR036052">
    <property type="entry name" value="TrpB-like_PALP_sf"/>
</dbReference>
<dbReference type="SUPFAM" id="SSF53686">
    <property type="entry name" value="Tryptophan synthase beta subunit-like PLP-dependent enzymes"/>
    <property type="match status" value="1"/>
</dbReference>
<comment type="caution">
    <text evidence="7">The sequence shown here is derived from an EMBL/GenBank/DDBJ whole genome shotgun (WGS) entry which is preliminary data.</text>
</comment>
<organism evidence="7 8">
    <name type="scientific">Candidatus Abyssobacteria bacterium SURF_17</name>
    <dbReference type="NCBI Taxonomy" id="2093361"/>
    <lineage>
        <taxon>Bacteria</taxon>
        <taxon>Pseudomonadati</taxon>
        <taxon>Candidatus Hydrogenedentota</taxon>
        <taxon>Candidatus Abyssobacteria</taxon>
    </lineage>
</organism>
<feature type="modified residue" description="N6-(pyridoxal phosphate)lysine" evidence="5">
    <location>
        <position position="60"/>
    </location>
</feature>
<dbReference type="AlphaFoldDB" id="A0A419EPP2"/>
<dbReference type="InterPro" id="IPR027278">
    <property type="entry name" value="ACCD_DCysDesulf"/>
</dbReference>
<evidence type="ECO:0000256" key="5">
    <source>
        <dbReference type="PIRSR" id="PIRSR006278-2"/>
    </source>
</evidence>
<accession>A0A419EPP2</accession>
<name>A0A419EPP2_9BACT</name>
<evidence type="ECO:0000259" key="6">
    <source>
        <dbReference type="Pfam" id="PF00291"/>
    </source>
</evidence>
<reference evidence="7 8" key="1">
    <citation type="journal article" date="2017" name="ISME J.">
        <title>Energy and carbon metabolisms in a deep terrestrial subsurface fluid microbial community.</title>
        <authorList>
            <person name="Momper L."/>
            <person name="Jungbluth S.P."/>
            <person name="Lee M.D."/>
            <person name="Amend J.P."/>
        </authorList>
    </citation>
    <scope>NUCLEOTIDE SEQUENCE [LARGE SCALE GENOMIC DNA]</scope>
    <source>
        <strain evidence="7">SURF_17</strain>
    </source>
</reference>
<dbReference type="PIRSF" id="PIRSF006278">
    <property type="entry name" value="ACCD_DCysDesulf"/>
    <property type="match status" value="1"/>
</dbReference>
<comment type="similarity">
    <text evidence="2">Belongs to the ACC deaminase/D-cysteine desulfhydrase family.</text>
</comment>
<protein>
    <submittedName>
        <fullName evidence="7">Pyridoxal-phosphate dependent enzyme</fullName>
    </submittedName>
</protein>
<dbReference type="PANTHER" id="PTHR43780">
    <property type="entry name" value="1-AMINOCYCLOPROPANE-1-CARBOXYLATE DEAMINASE-RELATED"/>
    <property type="match status" value="1"/>
</dbReference>
<dbReference type="InterPro" id="IPR001926">
    <property type="entry name" value="TrpB-like_PALP"/>
</dbReference>
<dbReference type="PANTHER" id="PTHR43780:SF2">
    <property type="entry name" value="1-AMINOCYCLOPROPANE-1-CARBOXYLATE DEAMINASE-RELATED"/>
    <property type="match status" value="1"/>
</dbReference>
<keyword evidence="3 5" id="KW-0663">Pyridoxal phosphate</keyword>
<proteinExistence type="inferred from homology"/>
<feature type="domain" description="Tryptophan synthase beta chain-like PALP" evidence="6">
    <location>
        <begin position="21"/>
        <end position="333"/>
    </location>
</feature>
<evidence type="ECO:0000313" key="7">
    <source>
        <dbReference type="EMBL" id="RJP65017.1"/>
    </source>
</evidence>
<comment type="cofactor">
    <cofactor evidence="1">
        <name>pyridoxal 5'-phosphate</name>
        <dbReference type="ChEBI" id="CHEBI:597326"/>
    </cofactor>
</comment>
<dbReference type="EMBL" id="QZKI01000131">
    <property type="protein sequence ID" value="RJP65017.1"/>
    <property type="molecule type" value="Genomic_DNA"/>
</dbReference>
<sequence length="367" mass="41113">MYQPPLFRAYPGLREKVPFTSMGTYPTRVHPLKKLGQHLGCPGLWIKRDDESSAIYGGNKVRMMEFVLADAKRKNRSALICWGSLGSNQVMASCIFGRELGFDKISAVFRQQPIHDYVRRNLLIDAALGARMDYAESSADLVLKLLFQYLKHTNPLTGKRPYLVPMVGSSALSCLGYVNAAFELKEQIDEGLLPAPDLIFITVGTGGTMAGLQLGLHLAGLESKVIGVRVLDRIFSNERIIAWEINRTVRFLKRCGCPIHCRRYRAEDIILMHDFYGEEYAGSTVAGKVAIEITQEHEGLPLDVTYTGKTMAALMSFVATNENAGKTILFWHTLNSVDLKPFLENAPKPESLPPKFHRYFLPSRDDQ</sequence>
<evidence type="ECO:0000256" key="2">
    <source>
        <dbReference type="ARBA" id="ARBA00008639"/>
    </source>
</evidence>
<evidence type="ECO:0000256" key="4">
    <source>
        <dbReference type="PIRSR" id="PIRSR006278-1"/>
    </source>
</evidence>
<dbReference type="Pfam" id="PF00291">
    <property type="entry name" value="PALP"/>
    <property type="match status" value="1"/>
</dbReference>
<dbReference type="GO" id="GO:0019148">
    <property type="term" value="F:D-cysteine desulfhydrase activity"/>
    <property type="evidence" value="ECO:0007669"/>
    <property type="project" value="TreeGrafter"/>
</dbReference>
<evidence type="ECO:0000313" key="8">
    <source>
        <dbReference type="Proteomes" id="UP000285961"/>
    </source>
</evidence>
<gene>
    <name evidence="7" type="ORF">C4532_18340</name>
</gene>
<dbReference type="Proteomes" id="UP000285961">
    <property type="component" value="Unassembled WGS sequence"/>
</dbReference>